<dbReference type="PANTHER" id="PTHR15672:SF13">
    <property type="entry name" value="R3H DOMAIN-CONTAINING PROTEIN 2"/>
    <property type="match status" value="1"/>
</dbReference>
<protein>
    <submittedName>
        <fullName evidence="5">R3H domain containing 2</fullName>
    </submittedName>
</protein>
<dbReference type="OMA" id="XMALGAP"/>
<dbReference type="InterPro" id="IPR051937">
    <property type="entry name" value="R3H_domain_containing"/>
</dbReference>
<dbReference type="CDD" id="cd02642">
    <property type="entry name" value="R3H_encore_like"/>
    <property type="match status" value="1"/>
</dbReference>
<feature type="region of interest" description="Disordered" evidence="2">
    <location>
        <begin position="744"/>
        <end position="807"/>
    </location>
</feature>
<dbReference type="AlphaFoldDB" id="H3C1V4"/>
<feature type="domain" description="R3H" evidence="3">
    <location>
        <begin position="134"/>
        <end position="197"/>
    </location>
</feature>
<dbReference type="SMART" id="SM00393">
    <property type="entry name" value="R3H"/>
    <property type="match status" value="1"/>
</dbReference>
<evidence type="ECO:0000313" key="6">
    <source>
        <dbReference type="Proteomes" id="UP000007303"/>
    </source>
</evidence>
<dbReference type="InterPro" id="IPR001374">
    <property type="entry name" value="R3H_dom"/>
</dbReference>
<reference evidence="5" key="2">
    <citation type="submission" date="2025-08" db="UniProtKB">
        <authorList>
            <consortium name="Ensembl"/>
        </authorList>
    </citation>
    <scope>IDENTIFICATION</scope>
</reference>
<feature type="region of interest" description="Disordered" evidence="2">
    <location>
        <begin position="822"/>
        <end position="865"/>
    </location>
</feature>
<dbReference type="GO" id="GO:0003676">
    <property type="term" value="F:nucleic acid binding"/>
    <property type="evidence" value="ECO:0007669"/>
    <property type="project" value="UniProtKB-UniRule"/>
</dbReference>
<keyword evidence="6" id="KW-1185">Reference proteome</keyword>
<dbReference type="FunFam" id="3.30.1370.50:FF:000001">
    <property type="entry name" value="R3H domain-containing protein 2 isoform 1"/>
    <property type="match status" value="1"/>
</dbReference>
<evidence type="ECO:0000256" key="1">
    <source>
        <dbReference type="ARBA" id="ARBA00022553"/>
    </source>
</evidence>
<proteinExistence type="predicted"/>
<feature type="compositionally biased region" description="Basic and acidic residues" evidence="2">
    <location>
        <begin position="822"/>
        <end position="831"/>
    </location>
</feature>
<organism evidence="5 6">
    <name type="scientific">Tetraodon nigroviridis</name>
    <name type="common">Spotted green pufferfish</name>
    <name type="synonym">Chelonodon nigroviridis</name>
    <dbReference type="NCBI Taxonomy" id="99883"/>
    <lineage>
        <taxon>Eukaryota</taxon>
        <taxon>Metazoa</taxon>
        <taxon>Chordata</taxon>
        <taxon>Craniata</taxon>
        <taxon>Vertebrata</taxon>
        <taxon>Euteleostomi</taxon>
        <taxon>Actinopterygii</taxon>
        <taxon>Neopterygii</taxon>
        <taxon>Teleostei</taxon>
        <taxon>Neoteleostei</taxon>
        <taxon>Acanthomorphata</taxon>
        <taxon>Eupercaria</taxon>
        <taxon>Tetraodontiformes</taxon>
        <taxon>Tetradontoidea</taxon>
        <taxon>Tetraodontidae</taxon>
        <taxon>Tetraodon</taxon>
    </lineage>
</organism>
<dbReference type="InterPro" id="IPR036867">
    <property type="entry name" value="R3H_dom_sf"/>
</dbReference>
<feature type="compositionally biased region" description="Basic and acidic residues" evidence="2">
    <location>
        <begin position="242"/>
        <end position="256"/>
    </location>
</feature>
<dbReference type="PROSITE" id="PS51061">
    <property type="entry name" value="R3H"/>
    <property type="match status" value="1"/>
</dbReference>
<dbReference type="InterPro" id="IPR024771">
    <property type="entry name" value="SUZ"/>
</dbReference>
<name>H3C1V4_TETNG</name>
<reference evidence="6" key="1">
    <citation type="journal article" date="2004" name="Nature">
        <title>Genome duplication in the teleost fish Tetraodon nigroviridis reveals the early vertebrate proto-karyotype.</title>
        <authorList>
            <person name="Jaillon O."/>
            <person name="Aury J.-M."/>
            <person name="Brunet F."/>
            <person name="Petit J.-L."/>
            <person name="Stange-Thomann N."/>
            <person name="Mauceli E."/>
            <person name="Bouneau L."/>
            <person name="Fischer C."/>
            <person name="Ozouf-Costaz C."/>
            <person name="Bernot A."/>
            <person name="Nicaud S."/>
            <person name="Jaffe D."/>
            <person name="Fisher S."/>
            <person name="Lutfalla G."/>
            <person name="Dossat C."/>
            <person name="Segurens B."/>
            <person name="Dasilva C."/>
            <person name="Salanoubat M."/>
            <person name="Levy M."/>
            <person name="Boudet N."/>
            <person name="Castellano S."/>
            <person name="Anthouard V."/>
            <person name="Jubin C."/>
            <person name="Castelli V."/>
            <person name="Katinka M."/>
            <person name="Vacherie B."/>
            <person name="Biemont C."/>
            <person name="Skalli Z."/>
            <person name="Cattolico L."/>
            <person name="Poulain J."/>
            <person name="De Berardinis V."/>
            <person name="Cruaud C."/>
            <person name="Duprat S."/>
            <person name="Brottier P."/>
            <person name="Coutanceau J.-P."/>
            <person name="Gouzy J."/>
            <person name="Parra G."/>
            <person name="Lardier G."/>
            <person name="Chapple C."/>
            <person name="McKernan K.J."/>
            <person name="McEwan P."/>
            <person name="Bosak S."/>
            <person name="Kellis M."/>
            <person name="Volff J.-N."/>
            <person name="Guigo R."/>
            <person name="Zody M.C."/>
            <person name="Mesirov J."/>
            <person name="Lindblad-Toh K."/>
            <person name="Birren B."/>
            <person name="Nusbaum C."/>
            <person name="Kahn D."/>
            <person name="Robinson-Rechavi M."/>
            <person name="Laudet V."/>
            <person name="Schachter V."/>
            <person name="Quetier F."/>
            <person name="Saurin W."/>
            <person name="Scarpelli C."/>
            <person name="Wincker P."/>
            <person name="Lander E.S."/>
            <person name="Weissenbach J."/>
            <person name="Roest Crollius H."/>
        </authorList>
    </citation>
    <scope>NUCLEOTIDE SEQUENCE [LARGE SCALE GENOMIC DNA]</scope>
</reference>
<feature type="region of interest" description="Disordered" evidence="2">
    <location>
        <begin position="232"/>
        <end position="256"/>
    </location>
</feature>
<dbReference type="Ensembl" id="ENSTNIT00000003236.1">
    <property type="protein sequence ID" value="ENSTNIP00000002221.1"/>
    <property type="gene ID" value="ENSTNIG00000007057.1"/>
</dbReference>
<feature type="compositionally biased region" description="Polar residues" evidence="2">
    <location>
        <begin position="504"/>
        <end position="515"/>
    </location>
</feature>
<dbReference type="SUPFAM" id="SSF82708">
    <property type="entry name" value="R3H domain"/>
    <property type="match status" value="1"/>
</dbReference>
<feature type="compositionally biased region" description="Polar residues" evidence="2">
    <location>
        <begin position="744"/>
        <end position="780"/>
    </location>
</feature>
<accession>H3C1V4</accession>
<dbReference type="Proteomes" id="UP000007303">
    <property type="component" value="Unassembled WGS sequence"/>
</dbReference>
<evidence type="ECO:0000256" key="2">
    <source>
        <dbReference type="SAM" id="MobiDB-lite"/>
    </source>
</evidence>
<dbReference type="Pfam" id="PF01424">
    <property type="entry name" value="R3H"/>
    <property type="match status" value="1"/>
</dbReference>
<feature type="region of interest" description="Disordered" evidence="2">
    <location>
        <begin position="275"/>
        <end position="343"/>
    </location>
</feature>
<dbReference type="Pfam" id="PF12752">
    <property type="entry name" value="SUZ"/>
    <property type="match status" value="1"/>
</dbReference>
<dbReference type="PROSITE" id="PS51673">
    <property type="entry name" value="SUZ"/>
    <property type="match status" value="1"/>
</dbReference>
<feature type="compositionally biased region" description="Low complexity" evidence="2">
    <location>
        <begin position="303"/>
        <end position="314"/>
    </location>
</feature>
<feature type="compositionally biased region" description="Pro residues" evidence="2">
    <location>
        <begin position="561"/>
        <end position="570"/>
    </location>
</feature>
<dbReference type="InParanoid" id="H3C1V4"/>
<dbReference type="GeneTree" id="ENSGT00940000155609"/>
<reference evidence="5" key="3">
    <citation type="submission" date="2025-09" db="UniProtKB">
        <authorList>
            <consortium name="Ensembl"/>
        </authorList>
    </citation>
    <scope>IDENTIFICATION</scope>
</reference>
<evidence type="ECO:0000259" key="3">
    <source>
        <dbReference type="PROSITE" id="PS51061"/>
    </source>
</evidence>
<evidence type="ECO:0000313" key="5">
    <source>
        <dbReference type="Ensembl" id="ENSTNIP00000002221.1"/>
    </source>
</evidence>
<feature type="domain" description="SUZ" evidence="4">
    <location>
        <begin position="198"/>
        <end position="268"/>
    </location>
</feature>
<dbReference type="PANTHER" id="PTHR15672">
    <property type="entry name" value="CAMP-REGULATED PHOSPHOPROTEIN 21 RELATED R3H DOMAIN CONTAINING PROTEIN"/>
    <property type="match status" value="1"/>
</dbReference>
<dbReference type="Gene3D" id="3.30.1370.50">
    <property type="entry name" value="R3H-like domain"/>
    <property type="match status" value="1"/>
</dbReference>
<evidence type="ECO:0000259" key="4">
    <source>
        <dbReference type="PROSITE" id="PS51673"/>
    </source>
</evidence>
<sequence>PFCLKLYRHCLKTIIVLQKRTSNHSHGRKRAKSNAKLKLVRSLAVCEESSGPFSSDGPPESVDIIQLHISCPSDKEEEKSSKDEYENEEKEKKDKTPRKMLSRVDSSQEYTDSTGIDVHEFLVNTLKNNPRRDRMMLLKLEQDILEFINDDNNQYKKFPQMTSYHRMLLHRVAAYFGMDHNVDQTGKAVIINKTGNTRIPEQRFSEHIKDERNMDFQKKFILKRDDASMDKDDNQIRVPLQDGRRSKSIEEREEEYQRVRDRIFARESSQNGYINDNRLSTEGYCSSSQKRRQIFRGNRDSSSRASSSRQSSTDSDMKCLEPRPWSSTDSDSSNRTLRPPVTKASSFSGISILTRGDSLGSNKGSQGSCKGSRSGRLVHLQMKLACGIIYCSSRLVRLLSKWVLANSELFISKTSVWTKNNRPASVLTLLYVWKLNVSSISILLFMKLTNDPIFSPTSFLFFISSLLTHLLLTPSLPSCPQVLLPVSPPQQYTMGEELASQFSQMTLSRQGSSENPEPPPMYQTPTVITQHPPPQTSYIMATTGQPMPPPSGYQPATGHPHPQPPPPPPSQQVMQAAPPPQGYMQPPPPPQQNMYFYFACPQIQVSYYPPGQYPSSGQQYRVAQSMSHQVSYPAQRTQTIPQPTQQAGLQTIIPSQQPSYQSVMGVQQPQNPGLLNSQRTGMGGQMQSIMVQYAQMPSYQVPVGNENQQVVQQQYQQQVMVPVSQSVQGPMPVYYSVITPTQQNSTSPSVGYLQPPSSEQYQITQSPSPCNPQQLQQQYTGVPPPGPGVMVMQLSVPNGPQPSQNAPLVQWNPCKYYSIEQRPGKPGDLYKPDNTPQASTQLTSPMASPTQSPTPSPSGSVSGVCPGLGPLPIISQFPRPTQGDGHYSLLGQPLQYSLCPPPLMHGQSSYSSHQGQGVMKHGARKKPTLKSASTDLGTADAVVSRVLEVTDLPEGISRPEAEKLFNQLSMCGAKIQWLKEPQGGRGGQGGCGPVMGPSCGATAGPGAIMGAKGDSSDPAHLYTVVAVFPSTTAAQSASFKLNNSGASLFKLRAAKKNYDLRVLERASSQ</sequence>
<keyword evidence="1" id="KW-0597">Phosphoprotein</keyword>
<feature type="compositionally biased region" description="Polar residues" evidence="2">
    <location>
        <begin position="275"/>
        <end position="288"/>
    </location>
</feature>
<feature type="compositionally biased region" description="Low complexity" evidence="2">
    <location>
        <begin position="843"/>
        <end position="865"/>
    </location>
</feature>
<feature type="compositionally biased region" description="Polar residues" evidence="2">
    <location>
        <begin position="795"/>
        <end position="807"/>
    </location>
</feature>
<feature type="region of interest" description="Disordered" evidence="2">
    <location>
        <begin position="504"/>
        <end position="590"/>
    </location>
</feature>
<feature type="compositionally biased region" description="Polar residues" evidence="2">
    <location>
        <begin position="536"/>
        <end position="545"/>
    </location>
</feature>
<feature type="compositionally biased region" description="Polar residues" evidence="2">
    <location>
        <begin position="325"/>
        <end position="336"/>
    </location>
</feature>
<feature type="region of interest" description="Disordered" evidence="2">
    <location>
        <begin position="73"/>
        <end position="109"/>
    </location>
</feature>
<feature type="compositionally biased region" description="Pro residues" evidence="2">
    <location>
        <begin position="577"/>
        <end position="590"/>
    </location>
</feature>
<feature type="compositionally biased region" description="Basic and acidic residues" evidence="2">
    <location>
        <begin position="73"/>
        <end position="94"/>
    </location>
</feature>